<protein>
    <submittedName>
        <fullName evidence="5">Peptidoglycan-binding protein</fullName>
    </submittedName>
</protein>
<evidence type="ECO:0000259" key="4">
    <source>
        <dbReference type="Pfam" id="PF01471"/>
    </source>
</evidence>
<keyword evidence="2" id="KW-0175">Coiled coil</keyword>
<accession>A0ABW6W6R6</accession>
<dbReference type="RefSeq" id="WP_157295163.1">
    <property type="nucleotide sequence ID" value="NZ_JBIAZU010000001.1"/>
</dbReference>
<feature type="signal peptide" evidence="3">
    <location>
        <begin position="1"/>
        <end position="22"/>
    </location>
</feature>
<name>A0ABW6W6R6_9ACTN</name>
<evidence type="ECO:0000256" key="3">
    <source>
        <dbReference type="SAM" id="SignalP"/>
    </source>
</evidence>
<feature type="domain" description="Peptidoglycan binding-like" evidence="4">
    <location>
        <begin position="119"/>
        <end position="165"/>
    </location>
</feature>
<dbReference type="InterPro" id="IPR036365">
    <property type="entry name" value="PGBD-like_sf"/>
</dbReference>
<comment type="subcellular location">
    <subcellularLocation>
        <location evidence="1">Cell envelope</location>
    </subcellularLocation>
</comment>
<dbReference type="InterPro" id="IPR002477">
    <property type="entry name" value="Peptidoglycan-bd-like"/>
</dbReference>
<evidence type="ECO:0000313" key="6">
    <source>
        <dbReference type="Proteomes" id="UP001602245"/>
    </source>
</evidence>
<feature type="chain" id="PRO_5045655753" evidence="3">
    <location>
        <begin position="23"/>
        <end position="357"/>
    </location>
</feature>
<reference evidence="5 6" key="1">
    <citation type="submission" date="2024-10" db="EMBL/GenBank/DDBJ databases">
        <title>The Natural Products Discovery Center: Release of the First 8490 Sequenced Strains for Exploring Actinobacteria Biosynthetic Diversity.</title>
        <authorList>
            <person name="Kalkreuter E."/>
            <person name="Kautsar S.A."/>
            <person name="Yang D."/>
            <person name="Bader C.D."/>
            <person name="Teijaro C.N."/>
            <person name="Fluegel L."/>
            <person name="Davis C.M."/>
            <person name="Simpson J.R."/>
            <person name="Lauterbach L."/>
            <person name="Steele A.D."/>
            <person name="Gui C."/>
            <person name="Meng S."/>
            <person name="Li G."/>
            <person name="Viehrig K."/>
            <person name="Ye F."/>
            <person name="Su P."/>
            <person name="Kiefer A.F."/>
            <person name="Nichols A."/>
            <person name="Cepeda A.J."/>
            <person name="Yan W."/>
            <person name="Fan B."/>
            <person name="Jiang Y."/>
            <person name="Adhikari A."/>
            <person name="Zheng C.-J."/>
            <person name="Schuster L."/>
            <person name="Cowan T.M."/>
            <person name="Smanski M.J."/>
            <person name="Chevrette M.G."/>
            <person name="De Carvalho L.P.S."/>
            <person name="Shen B."/>
        </authorList>
    </citation>
    <scope>NUCLEOTIDE SEQUENCE [LARGE SCALE GENOMIC DNA]</scope>
    <source>
        <strain evidence="5 6">NPDC000087</strain>
    </source>
</reference>
<keyword evidence="6" id="KW-1185">Reference proteome</keyword>
<dbReference type="InterPro" id="IPR036366">
    <property type="entry name" value="PGBDSf"/>
</dbReference>
<dbReference type="Gene3D" id="1.10.101.10">
    <property type="entry name" value="PGBD-like superfamily/PGBD"/>
    <property type="match status" value="1"/>
</dbReference>
<gene>
    <name evidence="5" type="ORF">ACFY35_05205</name>
</gene>
<comment type="caution">
    <text evidence="5">The sequence shown here is derived from an EMBL/GenBank/DDBJ whole genome shotgun (WGS) entry which is preliminary data.</text>
</comment>
<dbReference type="InterPro" id="IPR050465">
    <property type="entry name" value="UPF0194_transport"/>
</dbReference>
<dbReference type="Proteomes" id="UP001602245">
    <property type="component" value="Unassembled WGS sequence"/>
</dbReference>
<evidence type="ECO:0000313" key="5">
    <source>
        <dbReference type="EMBL" id="MFF5288813.1"/>
    </source>
</evidence>
<dbReference type="Gene3D" id="2.40.30.170">
    <property type="match status" value="1"/>
</dbReference>
<sequence length="357" mass="36384">MRRAVGATATILGLAAAGTWWAMTARPDTPAPAAEVETGTAAVTRGSVAERTQYTGTLGFDGSYPVANHGDPGVLTAVARAGSTVNRGGVLYRVADRPARLLFGPVPAYRDLRLGVAAGPDVKELETNLVALGMDRDREMTVDDTFTAATAAAIRRWQAVWGLPARRRTGQVPLGSVVFEPGPLRVDQVRAAPGTSIGPGAEILIGTSTRPVVACQIPVAERTSVTAGDKVEITVNGLPGTSTGTVTSVARTATAPGPQGDDQGAATVTVTIRVTLPRAAQGLDEAPTGVSITTASRSGVLLVPILALLPRSGGGYQVRLASGGFVPVTPGLFDDVTGTVEVGGDLTPGQLVQVPAS</sequence>
<proteinExistence type="predicted"/>
<keyword evidence="3" id="KW-0732">Signal</keyword>
<evidence type="ECO:0000256" key="1">
    <source>
        <dbReference type="ARBA" id="ARBA00004196"/>
    </source>
</evidence>
<evidence type="ECO:0000256" key="2">
    <source>
        <dbReference type="ARBA" id="ARBA00023054"/>
    </source>
</evidence>
<dbReference type="SUPFAM" id="SSF47090">
    <property type="entry name" value="PGBD-like"/>
    <property type="match status" value="1"/>
</dbReference>
<organism evidence="5 6">
    <name type="scientific">Paractinoplanes globisporus</name>
    <dbReference type="NCBI Taxonomy" id="113565"/>
    <lineage>
        <taxon>Bacteria</taxon>
        <taxon>Bacillati</taxon>
        <taxon>Actinomycetota</taxon>
        <taxon>Actinomycetes</taxon>
        <taxon>Micromonosporales</taxon>
        <taxon>Micromonosporaceae</taxon>
        <taxon>Paractinoplanes</taxon>
    </lineage>
</organism>
<dbReference type="PANTHER" id="PTHR32347">
    <property type="entry name" value="EFFLUX SYSTEM COMPONENT YKNX-RELATED"/>
    <property type="match status" value="1"/>
</dbReference>
<dbReference type="EMBL" id="JBIAZU010000001">
    <property type="protein sequence ID" value="MFF5288813.1"/>
    <property type="molecule type" value="Genomic_DNA"/>
</dbReference>
<dbReference type="Pfam" id="PF01471">
    <property type="entry name" value="PG_binding_1"/>
    <property type="match status" value="1"/>
</dbReference>
<dbReference type="PANTHER" id="PTHR32347:SF23">
    <property type="entry name" value="BLL5650 PROTEIN"/>
    <property type="match status" value="1"/>
</dbReference>